<keyword evidence="9 13" id="KW-0779">Telomere</keyword>
<evidence type="ECO:0000256" key="1">
    <source>
        <dbReference type="ARBA" id="ARBA00008001"/>
    </source>
</evidence>
<keyword evidence="5 13" id="KW-0808">Transferase</keyword>
<evidence type="ECO:0000256" key="7">
    <source>
        <dbReference type="ARBA" id="ARBA00022723"/>
    </source>
</evidence>
<reference evidence="15 16" key="1">
    <citation type="journal article" date="2017" name="Environ. Microbiol.">
        <title>Decay of the glycolytic pathway and adaptation to intranuclear parasitism within Enterocytozoonidae microsporidia.</title>
        <authorList>
            <person name="Wiredu Boakye D."/>
            <person name="Jaroenlak P."/>
            <person name="Prachumwat A."/>
            <person name="Williams T.A."/>
            <person name="Bateman K.S."/>
            <person name="Itsathitphaisarn O."/>
            <person name="Sritunyalucksana K."/>
            <person name="Paszkiewicz K.H."/>
            <person name="Moore K.A."/>
            <person name="Stentiford G.D."/>
            <person name="Williams B.A."/>
        </authorList>
    </citation>
    <scope>NUCLEOTIDE SEQUENCE [LARGE SCALE GENOMIC DNA]</scope>
    <source>
        <strain evidence="15 16">GB1</strain>
    </source>
</reference>
<dbReference type="SUPFAM" id="SSF56672">
    <property type="entry name" value="DNA/RNA polymerases"/>
    <property type="match status" value="1"/>
</dbReference>
<keyword evidence="7 13" id="KW-0479">Metal-binding</keyword>
<proteinExistence type="inferred from homology"/>
<dbReference type="GO" id="GO:0042162">
    <property type="term" value="F:telomeric DNA binding"/>
    <property type="evidence" value="ECO:0007669"/>
    <property type="project" value="TreeGrafter"/>
</dbReference>
<dbReference type="InterPro" id="IPR043502">
    <property type="entry name" value="DNA/RNA_pol_sf"/>
</dbReference>
<dbReference type="EMBL" id="LWDP01000065">
    <property type="protein sequence ID" value="ORD93584.1"/>
    <property type="molecule type" value="Genomic_DNA"/>
</dbReference>
<keyword evidence="11 13" id="KW-0539">Nucleus</keyword>
<sequence>MSTTQRIISLYEILDDSLAEYELYTNEETESQLFALLLNNMSAAERKREDFSFKNEVVCKIFEYLNRKIGKARTYDILNSCLIVKSSETTKEVIWAGSNATVKMEANKQFVDRSCLLNPKQTNTSYLATFKAIINTKQYHMMKEVTYNMQKTIDLIENKVREFVDKFNTLHTWQICKMCVRSSKEAEYEEMVNFLFCISKKCLKGIFTFRQFRILKGKITLFVYKNKIENMSAQECCNHIDMKNVKLFTGNRYTREENIICSAMFQNFMITLFQQFYTHLINKHFYVTEMSGRGFRLLYFNKDWYQKETKRVCEEFVSSCKIEKCSSSSQSYGSIRALRKQDGFRIITNYKKVNYPFKPIIGIFRNILRKKYDHLIFGNSDRIKELKEHLGTKTEMNYIHSFDLSKCYDRIDQQVLAECVNMLFQEIESNSDFFVNKCIKYTFDEIKQRYRHQMCYINGPISDGNNLIKEIKAIKYTKQDISEIVLSGVSNHCIKYNNEFYRFALGIPQGMTLSTYLCALYQANLVERHFGFINDGLLLNYVDDFLFITSNKKENDEFLAKIENFDYENMLLNHKKTQTNQECVTWCGYKIYNSGFNIKYSYETVHFGYNFALPTHNPGRNIKEKIKKILQVKLNKLLISKKNPKCYENIYDIFLYVFGVLGVLFGRCEFVNVGFVRKVIDEIVLQVKESIRCNSQLIDKMAEDALNKTGLLSVEPRRFQ</sequence>
<evidence type="ECO:0000256" key="6">
    <source>
        <dbReference type="ARBA" id="ARBA00022695"/>
    </source>
</evidence>
<dbReference type="GO" id="GO:0003720">
    <property type="term" value="F:telomerase activity"/>
    <property type="evidence" value="ECO:0007669"/>
    <property type="project" value="InterPro"/>
</dbReference>
<dbReference type="PANTHER" id="PTHR12066">
    <property type="entry name" value="TELOMERASE REVERSE TRANSCRIPTASE"/>
    <property type="match status" value="1"/>
</dbReference>
<evidence type="ECO:0000259" key="14">
    <source>
        <dbReference type="PROSITE" id="PS50878"/>
    </source>
</evidence>
<feature type="domain" description="Reverse transcriptase" evidence="14">
    <location>
        <begin position="319"/>
        <end position="591"/>
    </location>
</feature>
<comment type="function">
    <text evidence="13">Telomerase is a ribonucleoprotein enzyme essential for the replication of chromosome termini in most eukaryotes. It elongates telomeres. It is a reverse transcriptase that adds simple sequence repeats to chromosome ends by copying a template sequence within the RNA component of the enzyme.</text>
</comment>
<comment type="subcellular location">
    <subcellularLocation>
        <location evidence="13">Nucleus</location>
    </subcellularLocation>
    <subcellularLocation>
        <location evidence="13">Chromosome</location>
        <location evidence="13">Telomere</location>
    </subcellularLocation>
</comment>
<evidence type="ECO:0000313" key="15">
    <source>
        <dbReference type="EMBL" id="ORD93584.1"/>
    </source>
</evidence>
<dbReference type="OrthoDB" id="289721at2759"/>
<evidence type="ECO:0000256" key="11">
    <source>
        <dbReference type="ARBA" id="ARBA00023242"/>
    </source>
</evidence>
<dbReference type="PROSITE" id="PS50878">
    <property type="entry name" value="RT_POL"/>
    <property type="match status" value="1"/>
</dbReference>
<dbReference type="Gene3D" id="1.10.132.70">
    <property type="match status" value="1"/>
</dbReference>
<accession>A0A1Y1S577</accession>
<evidence type="ECO:0000256" key="13">
    <source>
        <dbReference type="RuleBase" id="RU365061"/>
    </source>
</evidence>
<dbReference type="Proteomes" id="UP000192639">
    <property type="component" value="Unassembled WGS sequence"/>
</dbReference>
<dbReference type="AlphaFoldDB" id="A0A1Y1S577"/>
<dbReference type="VEuPathDB" id="MicrosporidiaDB:ECANGB1_1962"/>
<name>A0A1Y1S577_9MICR</name>
<dbReference type="InterPro" id="IPR021891">
    <property type="entry name" value="Telomerase_RBD"/>
</dbReference>
<comment type="catalytic activity">
    <reaction evidence="12 13">
        <text>DNA(n) + a 2'-deoxyribonucleoside 5'-triphosphate = DNA(n+1) + diphosphate</text>
        <dbReference type="Rhea" id="RHEA:22508"/>
        <dbReference type="Rhea" id="RHEA-COMP:17339"/>
        <dbReference type="Rhea" id="RHEA-COMP:17340"/>
        <dbReference type="ChEBI" id="CHEBI:33019"/>
        <dbReference type="ChEBI" id="CHEBI:61560"/>
        <dbReference type="ChEBI" id="CHEBI:173112"/>
        <dbReference type="EC" id="2.7.7.49"/>
    </reaction>
</comment>
<dbReference type="Gene3D" id="3.30.70.2630">
    <property type="match status" value="1"/>
</dbReference>
<dbReference type="GO" id="GO:0007004">
    <property type="term" value="P:telomere maintenance via telomerase"/>
    <property type="evidence" value="ECO:0007669"/>
    <property type="project" value="TreeGrafter"/>
</dbReference>
<dbReference type="SMART" id="SM00975">
    <property type="entry name" value="Telomerase_RBD"/>
    <property type="match status" value="1"/>
</dbReference>
<dbReference type="GO" id="GO:0000333">
    <property type="term" value="C:telomerase catalytic core complex"/>
    <property type="evidence" value="ECO:0007669"/>
    <property type="project" value="TreeGrafter"/>
</dbReference>
<comment type="caution">
    <text evidence="15">The sequence shown here is derived from an EMBL/GenBank/DDBJ whole genome shotgun (WGS) entry which is preliminary data.</text>
</comment>
<keyword evidence="8 13" id="KW-0460">Magnesium</keyword>
<dbReference type="GO" id="GO:0046872">
    <property type="term" value="F:metal ion binding"/>
    <property type="evidence" value="ECO:0007669"/>
    <property type="project" value="UniProtKB-KW"/>
</dbReference>
<evidence type="ECO:0000256" key="3">
    <source>
        <dbReference type="ARBA" id="ARBA00016182"/>
    </source>
</evidence>
<gene>
    <name evidence="15" type="primary">TERT</name>
    <name evidence="15" type="ORF">ECANGB1_1962</name>
</gene>
<dbReference type="CDD" id="cd01648">
    <property type="entry name" value="TERT"/>
    <property type="match status" value="1"/>
</dbReference>
<evidence type="ECO:0000256" key="2">
    <source>
        <dbReference type="ARBA" id="ARBA00012493"/>
    </source>
</evidence>
<dbReference type="PANTHER" id="PTHR12066:SF0">
    <property type="entry name" value="TELOMERASE REVERSE TRANSCRIPTASE"/>
    <property type="match status" value="1"/>
</dbReference>
<comment type="similarity">
    <text evidence="1 13">Belongs to the reverse transcriptase family. Telomerase subfamily.</text>
</comment>
<dbReference type="EC" id="2.7.7.49" evidence="2 13"/>
<dbReference type="Pfam" id="PF12009">
    <property type="entry name" value="Telomerase_RBD"/>
    <property type="match status" value="1"/>
</dbReference>
<dbReference type="PRINTS" id="PR01365">
    <property type="entry name" value="TELOMERASERT"/>
</dbReference>
<evidence type="ECO:0000256" key="10">
    <source>
        <dbReference type="ARBA" id="ARBA00022918"/>
    </source>
</evidence>
<dbReference type="InterPro" id="IPR000477">
    <property type="entry name" value="RT_dom"/>
</dbReference>
<dbReference type="Pfam" id="PF00078">
    <property type="entry name" value="RVT_1"/>
    <property type="match status" value="1"/>
</dbReference>
<protein>
    <recommendedName>
        <fullName evidence="3 13">Telomerase reverse transcriptase</fullName>
        <ecNumber evidence="2 13">2.7.7.49</ecNumber>
    </recommendedName>
    <alternativeName>
        <fullName evidence="13">Telomerase catalytic subunit</fullName>
    </alternativeName>
</protein>
<keyword evidence="10 13" id="KW-0695">RNA-directed DNA polymerase</keyword>
<evidence type="ECO:0000256" key="4">
    <source>
        <dbReference type="ARBA" id="ARBA00022454"/>
    </source>
</evidence>
<dbReference type="GO" id="GO:0070034">
    <property type="term" value="F:telomerase RNA binding"/>
    <property type="evidence" value="ECO:0007669"/>
    <property type="project" value="TreeGrafter"/>
</dbReference>
<evidence type="ECO:0000256" key="5">
    <source>
        <dbReference type="ARBA" id="ARBA00022679"/>
    </source>
</evidence>
<dbReference type="GO" id="GO:0000781">
    <property type="term" value="C:chromosome, telomeric region"/>
    <property type="evidence" value="ECO:0007669"/>
    <property type="project" value="UniProtKB-SubCell"/>
</dbReference>
<evidence type="ECO:0000313" key="16">
    <source>
        <dbReference type="Proteomes" id="UP000192639"/>
    </source>
</evidence>
<keyword evidence="6 13" id="KW-0548">Nucleotidyltransferase</keyword>
<keyword evidence="4 13" id="KW-0158">Chromosome</keyword>
<evidence type="ECO:0000256" key="9">
    <source>
        <dbReference type="ARBA" id="ARBA00022895"/>
    </source>
</evidence>
<evidence type="ECO:0000256" key="8">
    <source>
        <dbReference type="ARBA" id="ARBA00022842"/>
    </source>
</evidence>
<dbReference type="InterPro" id="IPR003545">
    <property type="entry name" value="Telomerase_RT"/>
</dbReference>
<keyword evidence="16" id="KW-1185">Reference proteome</keyword>
<evidence type="ECO:0000256" key="12">
    <source>
        <dbReference type="ARBA" id="ARBA00048173"/>
    </source>
</evidence>
<organism evidence="15 16">
    <name type="scientific">Enterospora canceri</name>
    <dbReference type="NCBI Taxonomy" id="1081671"/>
    <lineage>
        <taxon>Eukaryota</taxon>
        <taxon>Fungi</taxon>
        <taxon>Fungi incertae sedis</taxon>
        <taxon>Microsporidia</taxon>
        <taxon>Enterocytozoonidae</taxon>
        <taxon>Enterospora</taxon>
    </lineage>
</organism>